<dbReference type="GO" id="GO:0006574">
    <property type="term" value="P:L-valine catabolic process"/>
    <property type="evidence" value="ECO:0007669"/>
    <property type="project" value="TreeGrafter"/>
</dbReference>
<protein>
    <recommendedName>
        <fullName evidence="2">3-hydroxyisobutyryl-CoA hydrolase</fullName>
        <ecNumber evidence="2">3.1.2.4</ecNumber>
    </recommendedName>
</protein>
<evidence type="ECO:0000256" key="1">
    <source>
        <dbReference type="ARBA" id="ARBA00001709"/>
    </source>
</evidence>
<evidence type="ECO:0000256" key="2">
    <source>
        <dbReference type="ARBA" id="ARBA00011915"/>
    </source>
</evidence>
<sequence>MDVLFEQQPTHQGSSIGIVTLNSEKTLNALTLASVEAMLHHLQNWAQDPSVVCVVLRAEGQKAFCAGADVRRLAKACLEQPGHVPQLAAQFFETEYRLDYLLHCFPKPVIAWGHGYVMGGGMGLLQGASIRIVTPSSRLAMPEINIGLYPDAGASWFLPRLPGKLGLFLGLTGVQINAQDALDWGLADRLLPEDQYEALLQGLRHINWAQQPELQLNALLQSLAVLAQAQHPEAWIAPRRARIEQLLDTTELPLAWEAFRRLSEDADPFLAQAAQQLIQGCPMTAQLVWEQMQRARHLSLAEAFQMEYTISINCCRHPEFSEGVRAKLIDKDQKPRWHWADINDIPLTVVQAHFQPIGTHAHPLAQINEG</sequence>
<dbReference type="Gene3D" id="3.90.226.10">
    <property type="entry name" value="2-enoyl-CoA Hydratase, Chain A, domain 1"/>
    <property type="match status" value="1"/>
</dbReference>
<dbReference type="NCBIfam" id="NF004127">
    <property type="entry name" value="PRK05617.1"/>
    <property type="match status" value="1"/>
</dbReference>
<accession>A0A562J2I8</accession>
<dbReference type="OrthoDB" id="9790967at2"/>
<dbReference type="InterPro" id="IPR045004">
    <property type="entry name" value="ECH_dom"/>
</dbReference>
<dbReference type="EC" id="3.1.2.4" evidence="2"/>
<dbReference type="PANTHER" id="PTHR43176">
    <property type="entry name" value="3-HYDROXYISOBUTYRYL-COA HYDROLASE-RELATED"/>
    <property type="match status" value="1"/>
</dbReference>
<dbReference type="Pfam" id="PF16113">
    <property type="entry name" value="ECH_2"/>
    <property type="match status" value="1"/>
</dbReference>
<dbReference type="InterPro" id="IPR032259">
    <property type="entry name" value="HIBYL-CoA-H"/>
</dbReference>
<comment type="caution">
    <text evidence="5">The sequence shown here is derived from an EMBL/GenBank/DDBJ whole genome shotgun (WGS) entry which is preliminary data.</text>
</comment>
<dbReference type="Proteomes" id="UP000319627">
    <property type="component" value="Unassembled WGS sequence"/>
</dbReference>
<evidence type="ECO:0000256" key="3">
    <source>
        <dbReference type="ARBA" id="ARBA00022801"/>
    </source>
</evidence>
<dbReference type="GO" id="GO:0003860">
    <property type="term" value="F:3-hydroxyisobutyryl-CoA hydrolase activity"/>
    <property type="evidence" value="ECO:0007669"/>
    <property type="project" value="UniProtKB-EC"/>
</dbReference>
<evidence type="ECO:0000259" key="4">
    <source>
        <dbReference type="Pfam" id="PF16113"/>
    </source>
</evidence>
<reference evidence="5 6" key="1">
    <citation type="submission" date="2019-07" db="EMBL/GenBank/DDBJ databases">
        <title>Genomic Encyclopedia of Type Strains, Phase I: the one thousand microbial genomes (KMG-I) project.</title>
        <authorList>
            <person name="Kyrpides N."/>
        </authorList>
    </citation>
    <scope>NUCLEOTIDE SEQUENCE [LARGE SCALE GENOMIC DNA]</scope>
    <source>
        <strain evidence="5 6">DSM 375</strain>
    </source>
</reference>
<keyword evidence="3" id="KW-0378">Hydrolase</keyword>
<dbReference type="AlphaFoldDB" id="A0A562J2I8"/>
<dbReference type="GO" id="GO:0005829">
    <property type="term" value="C:cytosol"/>
    <property type="evidence" value="ECO:0007669"/>
    <property type="project" value="TreeGrafter"/>
</dbReference>
<dbReference type="InterPro" id="IPR029045">
    <property type="entry name" value="ClpP/crotonase-like_dom_sf"/>
</dbReference>
<dbReference type="PANTHER" id="PTHR43176:SF3">
    <property type="entry name" value="3-HYDROXYISOBUTYRYL-COA HYDROLASE, MITOCHONDRIAL"/>
    <property type="match status" value="1"/>
</dbReference>
<gene>
    <name evidence="5" type="ORF">LX59_00230</name>
</gene>
<dbReference type="SUPFAM" id="SSF52096">
    <property type="entry name" value="ClpP/crotonase"/>
    <property type="match status" value="1"/>
</dbReference>
<feature type="domain" description="Enoyl-CoA hydratase/isomerase" evidence="4">
    <location>
        <begin position="16"/>
        <end position="354"/>
    </location>
</feature>
<dbReference type="RefSeq" id="WP_144569997.1">
    <property type="nucleotide sequence ID" value="NZ_VLKG01000001.1"/>
</dbReference>
<dbReference type="EMBL" id="VLKG01000001">
    <property type="protein sequence ID" value="TWH77322.1"/>
    <property type="molecule type" value="Genomic_DNA"/>
</dbReference>
<evidence type="ECO:0000313" key="6">
    <source>
        <dbReference type="Proteomes" id="UP000319627"/>
    </source>
</evidence>
<name>A0A562J2I8_9GAMM</name>
<comment type="catalytic activity">
    <reaction evidence="1">
        <text>3-hydroxy-2-methylpropanoyl-CoA + H2O = 3-hydroxy-2-methylpropanoate + CoA + H(+)</text>
        <dbReference type="Rhea" id="RHEA:20888"/>
        <dbReference type="ChEBI" id="CHEBI:11805"/>
        <dbReference type="ChEBI" id="CHEBI:15377"/>
        <dbReference type="ChEBI" id="CHEBI:15378"/>
        <dbReference type="ChEBI" id="CHEBI:57287"/>
        <dbReference type="ChEBI" id="CHEBI:57340"/>
        <dbReference type="EC" id="3.1.2.4"/>
    </reaction>
</comment>
<proteinExistence type="predicted"/>
<evidence type="ECO:0000313" key="5">
    <source>
        <dbReference type="EMBL" id="TWH77322.1"/>
    </source>
</evidence>
<dbReference type="CDD" id="cd06558">
    <property type="entry name" value="crotonase-like"/>
    <property type="match status" value="1"/>
</dbReference>
<organism evidence="5 6">
    <name type="scientific">Azomonas agilis</name>
    <dbReference type="NCBI Taxonomy" id="116849"/>
    <lineage>
        <taxon>Bacteria</taxon>
        <taxon>Pseudomonadati</taxon>
        <taxon>Pseudomonadota</taxon>
        <taxon>Gammaproteobacteria</taxon>
        <taxon>Pseudomonadales</taxon>
        <taxon>Pseudomonadaceae</taxon>
        <taxon>Azomonas</taxon>
    </lineage>
</organism>
<keyword evidence="6" id="KW-1185">Reference proteome</keyword>